<reference evidence="2 3" key="1">
    <citation type="submission" date="2018-09" db="EMBL/GenBank/DDBJ databases">
        <authorList>
            <person name="Wang X."/>
            <person name="Du Z."/>
        </authorList>
    </citation>
    <scope>NUCLEOTIDE SEQUENCE [LARGE SCALE GENOMIC DNA]</scope>
    <source>
        <strain evidence="2 3">N3</strain>
    </source>
</reference>
<evidence type="ECO:0000313" key="2">
    <source>
        <dbReference type="EMBL" id="RIW14601.1"/>
    </source>
</evidence>
<evidence type="ECO:0000313" key="3">
    <source>
        <dbReference type="Proteomes" id="UP000283522"/>
    </source>
</evidence>
<proteinExistence type="predicted"/>
<dbReference type="InterPro" id="IPR045385">
    <property type="entry name" value="DUF6526"/>
</dbReference>
<keyword evidence="3" id="KW-1185">Reference proteome</keyword>
<evidence type="ECO:0000256" key="1">
    <source>
        <dbReference type="SAM" id="Phobius"/>
    </source>
</evidence>
<dbReference type="RefSeq" id="WP_119478399.1">
    <property type="nucleotide sequence ID" value="NZ_QXML01000006.1"/>
</dbReference>
<accession>A0A418PQK3</accession>
<gene>
    <name evidence="2" type="ORF">D0X99_13725</name>
</gene>
<feature type="transmembrane region" description="Helical" evidence="1">
    <location>
        <begin position="47"/>
        <end position="67"/>
    </location>
</feature>
<comment type="caution">
    <text evidence="2">The sequence shown here is derived from an EMBL/GenBank/DDBJ whole genome shotgun (WGS) entry which is preliminary data.</text>
</comment>
<name>A0A418PQK3_9BACT</name>
<keyword evidence="1" id="KW-1133">Transmembrane helix</keyword>
<dbReference type="OrthoDB" id="765463at2"/>
<protein>
    <submittedName>
        <fullName evidence="2">Uncharacterized protein</fullName>
    </submittedName>
</protein>
<organism evidence="2 3">
    <name type="scientific">Algoriphagus lacus</name>
    <dbReference type="NCBI Taxonomy" id="2056311"/>
    <lineage>
        <taxon>Bacteria</taxon>
        <taxon>Pseudomonadati</taxon>
        <taxon>Bacteroidota</taxon>
        <taxon>Cytophagia</taxon>
        <taxon>Cytophagales</taxon>
        <taxon>Cyclobacteriaceae</taxon>
        <taxon>Algoriphagus</taxon>
    </lineage>
</organism>
<keyword evidence="1" id="KW-0812">Transmembrane</keyword>
<sequence>MKPQNYQNHTRYYPFHHFILTPLTLLYLGWTIERMDFSTSDTTSTSIYHLIGAIILVLILFLARIYALNNQNRIILMEMSQRYFHLTGSPFYSKESQLKLSQIIALRFASDEELLPLMEKAIKEKLSQKEIKLQIKNWKGDYRRV</sequence>
<keyword evidence="1" id="KW-0472">Membrane</keyword>
<feature type="transmembrane region" description="Helical" evidence="1">
    <location>
        <begin position="12"/>
        <end position="32"/>
    </location>
</feature>
<dbReference type="Proteomes" id="UP000283522">
    <property type="component" value="Unassembled WGS sequence"/>
</dbReference>
<dbReference type="EMBL" id="QXML01000006">
    <property type="protein sequence ID" value="RIW14601.1"/>
    <property type="molecule type" value="Genomic_DNA"/>
</dbReference>
<dbReference type="Pfam" id="PF20136">
    <property type="entry name" value="DUF6526"/>
    <property type="match status" value="1"/>
</dbReference>
<dbReference type="AlphaFoldDB" id="A0A418PQK3"/>